<evidence type="ECO:0000313" key="7">
    <source>
        <dbReference type="Proteomes" id="UP000192756"/>
    </source>
</evidence>
<sequence>MKNYAIFIFSLLLLNATALQAHTVADKGSITGKVIEEVGALPIPSAVVAVYEANSERPFQTTATDENGVFKLNALKYGTYKVKISFVGFASLSINEVILTEKDFERNLGTLKLGSDQNNLSEVTITAEKPVIEFAADKITYNVDKSILAEGSTATDILKNVPMVQVDIDGNATISGKRSTRIFIDGKPSDYMTSNIADLLNVLPSDAIEKIEVMTNPPARYSGDGEGVINIVMKKGFSIGFNGNAGVTAGLQGNTNMNTNASYRSKNYALTGGAAYRSNIGKSTSHSYRENFDLVKDTTFYYDNYASNRSNSNGGNFRAGLDWDITPQQNLRINSNFNNNSSSSRAGTDFNFLNEDFVLKRVRNQISATDGSSHNFVFNADYSIKGSESGDKLSIGLTYNTNNNDNLRILDQKYSLPVTGKPSLRENTNGTGNDGLTFNIDYDRPVFKKRDQLEAGIMYNYRRNNNDQLVRDFDFSTQEYVISERLSNEFLYNERIFAGYTAYNYRGKSIGVKAGIRAELTDVDFDLSSRSTSSAANTYNVKPYLSLFPNISFNHFFKKRYNIGATYSVRINRPREIALNPQINDNDTLNISYGNPDLLPAYTHQMDISFGAFGEKWSFTPRLSYSTSSGVIERYRAVTVTDGVAKSETTYYNVGTNDIFGLILIGNYRPNKKLSTNANLTLTQSNYTSSLNSALNRKGLSIRSAVGLSMQLPLKTAFEANINYANNVNAQGRAKGSVTSSMAARKVFLKNRLNARISVSDPFGRRNNTLFSEGVNFRLQSYSTSNTSNVTLSLSYRFTKIKKVPPPPKPD</sequence>
<dbReference type="GO" id="GO:0009279">
    <property type="term" value="C:cell outer membrane"/>
    <property type="evidence" value="ECO:0007669"/>
    <property type="project" value="UniProtKB-SubCell"/>
</dbReference>
<gene>
    <name evidence="6" type="ORF">SAMN04488524_2359</name>
</gene>
<dbReference type="RefSeq" id="WP_084238707.1">
    <property type="nucleotide sequence ID" value="NZ_FWXT01000001.1"/>
</dbReference>
<evidence type="ECO:0000259" key="5">
    <source>
        <dbReference type="Pfam" id="PF14905"/>
    </source>
</evidence>
<evidence type="ECO:0000256" key="3">
    <source>
        <dbReference type="ARBA" id="ARBA00023237"/>
    </source>
</evidence>
<evidence type="ECO:0000313" key="6">
    <source>
        <dbReference type="EMBL" id="SMC72351.1"/>
    </source>
</evidence>
<dbReference type="Pfam" id="PF13620">
    <property type="entry name" value="CarboxypepD_reg"/>
    <property type="match status" value="1"/>
</dbReference>
<dbReference type="AlphaFoldDB" id="A0A1W2BHJ3"/>
<keyword evidence="4" id="KW-0732">Signal</keyword>
<feature type="domain" description="Outer membrane protein beta-barrel" evidence="5">
    <location>
        <begin position="388"/>
        <end position="796"/>
    </location>
</feature>
<keyword evidence="6" id="KW-0675">Receptor</keyword>
<keyword evidence="7" id="KW-1185">Reference proteome</keyword>
<feature type="chain" id="PRO_5013003777" evidence="4">
    <location>
        <begin position="22"/>
        <end position="811"/>
    </location>
</feature>
<dbReference type="InterPro" id="IPR008969">
    <property type="entry name" value="CarboxyPept-like_regulatory"/>
</dbReference>
<protein>
    <submittedName>
        <fullName evidence="6">Outer membrane receptor proteins, mostly Fe transport</fullName>
    </submittedName>
</protein>
<dbReference type="OrthoDB" id="606851at2"/>
<dbReference type="Gene3D" id="2.40.170.20">
    <property type="entry name" value="TonB-dependent receptor, beta-barrel domain"/>
    <property type="match status" value="1"/>
</dbReference>
<feature type="signal peptide" evidence="4">
    <location>
        <begin position="1"/>
        <end position="21"/>
    </location>
</feature>
<dbReference type="STRING" id="151894.SAMN04488524_2359"/>
<dbReference type="Gene3D" id="2.60.40.1120">
    <property type="entry name" value="Carboxypeptidase-like, regulatory domain"/>
    <property type="match status" value="1"/>
</dbReference>
<reference evidence="7" key="1">
    <citation type="submission" date="2017-04" db="EMBL/GenBank/DDBJ databases">
        <authorList>
            <person name="Varghese N."/>
            <person name="Submissions S."/>
        </authorList>
    </citation>
    <scope>NUCLEOTIDE SEQUENCE [LARGE SCALE GENOMIC DNA]</scope>
    <source>
        <strain evidence="7">DSM 12126</strain>
    </source>
</reference>
<comment type="subcellular location">
    <subcellularLocation>
        <location evidence="1">Cell outer membrane</location>
    </subcellularLocation>
</comment>
<dbReference type="Proteomes" id="UP000192756">
    <property type="component" value="Unassembled WGS sequence"/>
</dbReference>
<organism evidence="6 7">
    <name type="scientific">Pedobacter africanus</name>
    <dbReference type="NCBI Taxonomy" id="151894"/>
    <lineage>
        <taxon>Bacteria</taxon>
        <taxon>Pseudomonadati</taxon>
        <taxon>Bacteroidota</taxon>
        <taxon>Sphingobacteriia</taxon>
        <taxon>Sphingobacteriales</taxon>
        <taxon>Sphingobacteriaceae</taxon>
        <taxon>Pedobacter</taxon>
    </lineage>
</organism>
<dbReference type="Gene3D" id="2.170.130.10">
    <property type="entry name" value="TonB-dependent receptor, plug domain"/>
    <property type="match status" value="1"/>
</dbReference>
<dbReference type="SUPFAM" id="SSF49464">
    <property type="entry name" value="Carboxypeptidase regulatory domain-like"/>
    <property type="match status" value="1"/>
</dbReference>
<evidence type="ECO:0000256" key="1">
    <source>
        <dbReference type="ARBA" id="ARBA00004442"/>
    </source>
</evidence>
<keyword evidence="3" id="KW-0998">Cell outer membrane</keyword>
<proteinExistence type="predicted"/>
<keyword evidence="2" id="KW-0472">Membrane</keyword>
<dbReference type="SUPFAM" id="SSF56935">
    <property type="entry name" value="Porins"/>
    <property type="match status" value="1"/>
</dbReference>
<accession>A0A1W2BHJ3</accession>
<dbReference type="Pfam" id="PF14905">
    <property type="entry name" value="OMP_b-brl_3"/>
    <property type="match status" value="1"/>
</dbReference>
<evidence type="ECO:0000256" key="4">
    <source>
        <dbReference type="SAM" id="SignalP"/>
    </source>
</evidence>
<dbReference type="InterPro" id="IPR041700">
    <property type="entry name" value="OMP_b-brl_3"/>
</dbReference>
<evidence type="ECO:0000256" key="2">
    <source>
        <dbReference type="ARBA" id="ARBA00023136"/>
    </source>
</evidence>
<dbReference type="InterPro" id="IPR037066">
    <property type="entry name" value="Plug_dom_sf"/>
</dbReference>
<dbReference type="InterPro" id="IPR036942">
    <property type="entry name" value="Beta-barrel_TonB_sf"/>
</dbReference>
<name>A0A1W2BHJ3_9SPHI</name>
<dbReference type="EMBL" id="FWXT01000001">
    <property type="protein sequence ID" value="SMC72351.1"/>
    <property type="molecule type" value="Genomic_DNA"/>
</dbReference>